<evidence type="ECO:0008006" key="3">
    <source>
        <dbReference type="Google" id="ProtNLM"/>
    </source>
</evidence>
<evidence type="ECO:0000313" key="2">
    <source>
        <dbReference type="Proteomes" id="UP000593915"/>
    </source>
</evidence>
<name>A0A7S6WPE6_9SPIR</name>
<gene>
    <name evidence="1" type="ORF">IFE08_00210</name>
</gene>
<dbReference type="SUPFAM" id="SSF89372">
    <property type="entry name" value="Fucose-specific lectin"/>
    <property type="match status" value="1"/>
</dbReference>
<dbReference type="AlphaFoldDB" id="A0A7S6WPE6"/>
<dbReference type="Proteomes" id="UP000593915">
    <property type="component" value="Chromosome"/>
</dbReference>
<reference evidence="1 2" key="1">
    <citation type="submission" date="2020-09" db="EMBL/GenBank/DDBJ databases">
        <title>Characterization of Treponema spp. from bovine digital dermatitis in Korea.</title>
        <authorList>
            <person name="Espiritu H.M."/>
            <person name="Cho Y.I."/>
            <person name="Mamuad L."/>
        </authorList>
    </citation>
    <scope>NUCLEOTIDE SEQUENCE [LARGE SCALE GENOMIC DNA]</scope>
    <source>
        <strain evidence="1 2">KS1</strain>
    </source>
</reference>
<accession>A0A7S6WPE6</accession>
<dbReference type="PROSITE" id="PS51257">
    <property type="entry name" value="PROKAR_LIPOPROTEIN"/>
    <property type="match status" value="1"/>
</dbReference>
<proteinExistence type="predicted"/>
<dbReference type="RefSeq" id="WP_194076331.1">
    <property type="nucleotide sequence ID" value="NZ_CP061839.1"/>
</dbReference>
<organism evidence="1 2">
    <name type="scientific">Treponema pedis</name>
    <dbReference type="NCBI Taxonomy" id="409322"/>
    <lineage>
        <taxon>Bacteria</taxon>
        <taxon>Pseudomonadati</taxon>
        <taxon>Spirochaetota</taxon>
        <taxon>Spirochaetia</taxon>
        <taxon>Spirochaetales</taxon>
        <taxon>Treponemataceae</taxon>
        <taxon>Treponema</taxon>
    </lineage>
</organism>
<protein>
    <recommendedName>
        <fullName evidence="3">Lipoprotein</fullName>
    </recommendedName>
</protein>
<dbReference type="EMBL" id="CP061839">
    <property type="protein sequence ID" value="QOW60893.1"/>
    <property type="molecule type" value="Genomic_DNA"/>
</dbReference>
<evidence type="ECO:0000313" key="1">
    <source>
        <dbReference type="EMBL" id="QOW60893.1"/>
    </source>
</evidence>
<sequence>MSKKALFVFYAVAVIFFGAGCKVLLGENNLGATVAVFIPGSQGSSQERLIEMPSLSDTGIEITLKDSLGHEHKGNAGSAVNGAVIFNGIPLGETVITVKVSALMCSWEGVTEYNVKEDNNNIVVKISKTANRLSLLLPIKNESYGAEKASLYAAENPYSLNARTEIIKGSSSLGVNQQYIADRYGRLYYIDGTAVKRIKADGSLDEGFTVDGVTSPFKLYYDSRSDRLFIADNTSVIKYIQFGKNEEDEDVTAKDFGQLSGTSISADDLIAVENNRFFLIKRDKVTSYSTNGVALTVSAENEKIKDKAGTEGRLTDVLIFNGNIYILISQFDEDTEHSRGALTVLPVNFDGNSGLLEYGFTANKYPASNEAANCFFNPVKFLGRRNGLMYIADDGFNIIDSGGHQIFKNINRLGVFNAGASALSFIDLEDTEWLNKAETSSSGGGEGSSSEGKNIIIWESAGKEAFNFYAAKPEELTIKSAWDNLYQSNKSKKASDVFCFDKNGNFYLVIKQGSNKTVVRYKYDNAAKTYTEGGKRQINDTGTEPIMDIAIDDGNPSECRFYYITYTGSSISVFEDENAWSMTSFGGNAAHTKKIFTYDTTISNAVQKYAAIDIANNSIYLSWTGSSNTIHIRKYTKSGTNFTPPAKTQQITNVKSGGTGVIRLNDIKYLNTELYVAVSIINDSYQNAKNIYGKMYKVNDGALGGSNEILAGSHFEIVYSSSSTSGEDDVFAPIRFINWNEAGKFGVVSDGFYKTGSKQKNKIFVWNTSNSGMEKKETSAEFSKKLTGNDFE</sequence>